<feature type="transmembrane region" description="Helical" evidence="10">
    <location>
        <begin position="412"/>
        <end position="441"/>
    </location>
</feature>
<feature type="transmembrane region" description="Helical" evidence="10">
    <location>
        <begin position="380"/>
        <end position="400"/>
    </location>
</feature>
<feature type="chain" id="PRO_5012006284" evidence="11">
    <location>
        <begin position="38"/>
        <end position="481"/>
    </location>
</feature>
<dbReference type="EMBL" id="FUHU01000020">
    <property type="protein sequence ID" value="SJM53685.1"/>
    <property type="molecule type" value="Genomic_DNA"/>
</dbReference>
<proteinExistence type="inferred from homology"/>
<dbReference type="PANTHER" id="PTHR11795:SF445">
    <property type="entry name" value="AMINO ACID ABC TRANSPORTER PERMEASE PROTEIN"/>
    <property type="match status" value="1"/>
</dbReference>
<evidence type="ECO:0000313" key="12">
    <source>
        <dbReference type="EMBL" id="SJM53685.1"/>
    </source>
</evidence>
<evidence type="ECO:0000256" key="7">
    <source>
        <dbReference type="ARBA" id="ARBA00023136"/>
    </source>
</evidence>
<feature type="signal peptide" evidence="11">
    <location>
        <begin position="1"/>
        <end position="37"/>
    </location>
</feature>
<feature type="transmembrane region" description="Helical" evidence="10">
    <location>
        <begin position="199"/>
        <end position="218"/>
    </location>
</feature>
<sequence length="481" mass="50277">MNTAGPAPLVRNAIQWGGALLLALLLTLGLGMATATAATDHDGKTVASIQQTEEEESPYSFQGSMRDSDREPIVGVEVTVTDESGFSGTGTTDESGEWSVGVPTPGTYTVTLNVDSLPDGITLRDPAHESREFEIATTAQQGVLFAFGDPPSAQPTTDPGESETGSETPTGDDSETETAAEQPRGQGFMAALTQRAINGLFFGLLLALGAIGITLIYGTTGVSNFAHGELLTFGGIVFYATTTLFSLPIVAAIAITLVACTVFGWLHDFALFKPLRKRRVGMVQLLIVTIGLSIALRYFFQFLIGGGTQQLSINRGAAIAIGPANISTSVLIAAGISVIVLAGVAYFLTRTRMGKATRAVSDNASLASASGINVDSVIRTVWIVAGFLTGLAGLLYTYFIGGAIRWDTGFSIMLLLFAAVTLGGLGSAFGALVGALFIGLVTEISTLWLPADIRYAVALGILILVLLFRPQGILGRKERVG</sequence>
<organism evidence="12 13">
    <name type="scientific">Agrococcus casei LMG 22410</name>
    <dbReference type="NCBI Taxonomy" id="1255656"/>
    <lineage>
        <taxon>Bacteria</taxon>
        <taxon>Bacillati</taxon>
        <taxon>Actinomycetota</taxon>
        <taxon>Actinomycetes</taxon>
        <taxon>Micrococcales</taxon>
        <taxon>Microbacteriaceae</taxon>
        <taxon>Agrococcus</taxon>
    </lineage>
</organism>
<evidence type="ECO:0000256" key="11">
    <source>
        <dbReference type="SAM" id="SignalP"/>
    </source>
</evidence>
<keyword evidence="6 10" id="KW-1133">Transmembrane helix</keyword>
<dbReference type="RefSeq" id="WP_234988411.1">
    <property type="nucleotide sequence ID" value="NZ_FUHU01000020.1"/>
</dbReference>
<evidence type="ECO:0000313" key="13">
    <source>
        <dbReference type="Proteomes" id="UP000195787"/>
    </source>
</evidence>
<gene>
    <name evidence="12" type="ORF">CZ674_03865</name>
</gene>
<keyword evidence="2" id="KW-0813">Transport</keyword>
<accession>A0A1R4FCL6</accession>
<comment type="similarity">
    <text evidence="8">Belongs to the binding-protein-dependent transport system permease family. LivHM subfamily.</text>
</comment>
<dbReference type="GO" id="GO:0022857">
    <property type="term" value="F:transmembrane transporter activity"/>
    <property type="evidence" value="ECO:0007669"/>
    <property type="project" value="InterPro"/>
</dbReference>
<dbReference type="InterPro" id="IPR001851">
    <property type="entry name" value="ABC_transp_permease"/>
</dbReference>
<evidence type="ECO:0000256" key="2">
    <source>
        <dbReference type="ARBA" id="ARBA00022448"/>
    </source>
</evidence>
<evidence type="ECO:0000256" key="5">
    <source>
        <dbReference type="ARBA" id="ARBA00022970"/>
    </source>
</evidence>
<dbReference type="GeneID" id="303172342"/>
<dbReference type="AlphaFoldDB" id="A0A1R4FCL6"/>
<dbReference type="SUPFAM" id="SSF49478">
    <property type="entry name" value="Cna protein B-type domain"/>
    <property type="match status" value="1"/>
</dbReference>
<evidence type="ECO:0000256" key="6">
    <source>
        <dbReference type="ARBA" id="ARBA00022989"/>
    </source>
</evidence>
<feature type="region of interest" description="Disordered" evidence="9">
    <location>
        <begin position="41"/>
        <end position="68"/>
    </location>
</feature>
<comment type="subcellular location">
    <subcellularLocation>
        <location evidence="1">Cell membrane</location>
        <topology evidence="1">Multi-pass membrane protein</topology>
    </subcellularLocation>
</comment>
<evidence type="ECO:0000256" key="1">
    <source>
        <dbReference type="ARBA" id="ARBA00004651"/>
    </source>
</evidence>
<keyword evidence="13" id="KW-1185">Reference proteome</keyword>
<dbReference type="Gene3D" id="2.60.40.1120">
    <property type="entry name" value="Carboxypeptidase-like, regulatory domain"/>
    <property type="match status" value="1"/>
</dbReference>
<dbReference type="GO" id="GO:0005886">
    <property type="term" value="C:plasma membrane"/>
    <property type="evidence" value="ECO:0007669"/>
    <property type="project" value="UniProtKB-SubCell"/>
</dbReference>
<dbReference type="Proteomes" id="UP000195787">
    <property type="component" value="Unassembled WGS sequence"/>
</dbReference>
<evidence type="ECO:0000256" key="8">
    <source>
        <dbReference type="ARBA" id="ARBA00037998"/>
    </source>
</evidence>
<protein>
    <submittedName>
        <fullName evidence="12">High-affinity branched-chain amino acid transport system permease protein LivH (TC 3.A.1.4.1)</fullName>
    </submittedName>
</protein>
<feature type="compositionally biased region" description="Polar residues" evidence="9">
    <location>
        <begin position="83"/>
        <end position="93"/>
    </location>
</feature>
<feature type="region of interest" description="Disordered" evidence="9">
    <location>
        <begin position="146"/>
        <end position="183"/>
    </location>
</feature>
<feature type="region of interest" description="Disordered" evidence="9">
    <location>
        <begin position="83"/>
        <end position="102"/>
    </location>
</feature>
<keyword evidence="11" id="KW-0732">Signal</keyword>
<dbReference type="Pfam" id="PF13620">
    <property type="entry name" value="CarboxypepD_reg"/>
    <property type="match status" value="1"/>
</dbReference>
<name>A0A1R4FCL6_9MICO</name>
<dbReference type="CDD" id="cd06582">
    <property type="entry name" value="TM_PBP1_LivH_like"/>
    <property type="match status" value="1"/>
</dbReference>
<keyword evidence="5" id="KW-0029">Amino-acid transport</keyword>
<evidence type="ECO:0000256" key="9">
    <source>
        <dbReference type="SAM" id="MobiDB-lite"/>
    </source>
</evidence>
<feature type="transmembrane region" description="Helical" evidence="10">
    <location>
        <begin position="283"/>
        <end position="304"/>
    </location>
</feature>
<keyword evidence="4 10" id="KW-0812">Transmembrane</keyword>
<keyword evidence="7 10" id="KW-0472">Membrane</keyword>
<feature type="transmembrane region" description="Helical" evidence="10">
    <location>
        <begin position="230"/>
        <end position="247"/>
    </location>
</feature>
<dbReference type="Pfam" id="PF02653">
    <property type="entry name" value="BPD_transp_2"/>
    <property type="match status" value="1"/>
</dbReference>
<evidence type="ECO:0000256" key="4">
    <source>
        <dbReference type="ARBA" id="ARBA00022692"/>
    </source>
</evidence>
<feature type="compositionally biased region" description="Polar residues" evidence="9">
    <location>
        <begin position="154"/>
        <end position="169"/>
    </location>
</feature>
<dbReference type="PANTHER" id="PTHR11795">
    <property type="entry name" value="BRANCHED-CHAIN AMINO ACID TRANSPORT SYSTEM PERMEASE PROTEIN LIVH"/>
    <property type="match status" value="1"/>
</dbReference>
<dbReference type="InterPro" id="IPR052157">
    <property type="entry name" value="BCAA_transport_permease"/>
</dbReference>
<evidence type="ECO:0000256" key="10">
    <source>
        <dbReference type="SAM" id="Phobius"/>
    </source>
</evidence>
<keyword evidence="3" id="KW-1003">Cell membrane</keyword>
<dbReference type="GO" id="GO:0006865">
    <property type="term" value="P:amino acid transport"/>
    <property type="evidence" value="ECO:0007669"/>
    <property type="project" value="UniProtKB-KW"/>
</dbReference>
<feature type="transmembrane region" description="Helical" evidence="10">
    <location>
        <begin position="453"/>
        <end position="471"/>
    </location>
</feature>
<feature type="transmembrane region" description="Helical" evidence="10">
    <location>
        <begin position="324"/>
        <end position="348"/>
    </location>
</feature>
<evidence type="ECO:0000256" key="3">
    <source>
        <dbReference type="ARBA" id="ARBA00022475"/>
    </source>
</evidence>
<reference evidence="12 13" key="1">
    <citation type="submission" date="2017-02" db="EMBL/GenBank/DDBJ databases">
        <authorList>
            <person name="Peterson S.W."/>
        </authorList>
    </citation>
    <scope>NUCLEOTIDE SEQUENCE [LARGE SCALE GENOMIC DNA]</scope>
    <source>
        <strain evidence="12 13">LMG 22410</strain>
    </source>
</reference>